<proteinExistence type="predicted"/>
<sequence>MENFDSESPLVLFLNSNNFENEEQSNNVLRTATTLDEGTWLTQFPEITEDQIIFTYLNEEEVAGVENVETDISPGSQTEPSQLMPTMENSNFVITENGIVTVADLQNAPIILSEQIQTSDTTTKPDILQNSDIEKPEKTTSSEVINYNLMKKKFKWVCLYCPDRHPTRNSLITHMKWHRKIFCGICLKHVNTKNKLKKHKFLKHGIEHGTSDSIKNRDNRGEMTTSKYGRKRLVINSLELLKDDK</sequence>
<dbReference type="PROSITE" id="PS00028">
    <property type="entry name" value="ZINC_FINGER_C2H2_1"/>
    <property type="match status" value="1"/>
</dbReference>
<evidence type="ECO:0000313" key="2">
    <source>
        <dbReference type="EMBL" id="JAS15654.1"/>
    </source>
</evidence>
<accession>A0A1B6CQK8</accession>
<reference evidence="2" key="1">
    <citation type="submission" date="2015-12" db="EMBL/GenBank/DDBJ databases">
        <title>De novo transcriptome assembly of four potential Pierce s Disease insect vectors from Arizona vineyards.</title>
        <authorList>
            <person name="Tassone E.E."/>
        </authorList>
    </citation>
    <scope>NUCLEOTIDE SEQUENCE</scope>
</reference>
<organism evidence="2">
    <name type="scientific">Clastoptera arizonana</name>
    <name type="common">Arizona spittle bug</name>
    <dbReference type="NCBI Taxonomy" id="38151"/>
    <lineage>
        <taxon>Eukaryota</taxon>
        <taxon>Metazoa</taxon>
        <taxon>Ecdysozoa</taxon>
        <taxon>Arthropoda</taxon>
        <taxon>Hexapoda</taxon>
        <taxon>Insecta</taxon>
        <taxon>Pterygota</taxon>
        <taxon>Neoptera</taxon>
        <taxon>Paraneoptera</taxon>
        <taxon>Hemiptera</taxon>
        <taxon>Auchenorrhyncha</taxon>
        <taxon>Cercopoidea</taxon>
        <taxon>Clastopteridae</taxon>
        <taxon>Clastoptera</taxon>
    </lineage>
</organism>
<dbReference type="SMART" id="SM00355">
    <property type="entry name" value="ZnF_C2H2"/>
    <property type="match status" value="2"/>
</dbReference>
<protein>
    <recommendedName>
        <fullName evidence="1">C2H2-type domain-containing protein</fullName>
    </recommendedName>
</protein>
<feature type="domain" description="C2H2-type" evidence="1">
    <location>
        <begin position="183"/>
        <end position="204"/>
    </location>
</feature>
<dbReference type="EMBL" id="GEDC01021644">
    <property type="protein sequence ID" value="JAS15654.1"/>
    <property type="molecule type" value="Transcribed_RNA"/>
</dbReference>
<evidence type="ECO:0000259" key="1">
    <source>
        <dbReference type="PROSITE" id="PS00028"/>
    </source>
</evidence>
<dbReference type="Gene3D" id="3.30.160.60">
    <property type="entry name" value="Classic Zinc Finger"/>
    <property type="match status" value="1"/>
</dbReference>
<dbReference type="InterPro" id="IPR013087">
    <property type="entry name" value="Znf_C2H2_type"/>
</dbReference>
<gene>
    <name evidence="2" type="ORF">g.12586</name>
</gene>
<name>A0A1B6CQK8_9HEMI</name>
<dbReference type="AlphaFoldDB" id="A0A1B6CQK8"/>